<sequence length="330" mass="37685">MQNLSSRIGSCSARAKLHPWINDGHGATAVTYLEVRLQWWIEHDLRKGYNLGLERRVKPVLCFDDVFRLLQTHWGSPSAKYPSERQRLNVALMQQISFFTATRPGTLSYQPLNPDRLANHYVGQEPPSTSLLRSEQKEHFKTLTYRDVSLFTLPNPEGPKDLIAMEITLRYTKGWEKNPNPKKFILYEVENLIFDATVLMIAIGFLDDAFKNRFSSVQDLYSVRTTSNRGSLSLSWKESILDVPIFRHPGSDCLRTSSYVQPIRYNTYLEYLHMLGQHSGFMNVLTPYAFRRGAGEAIEGQKSSTLQSSTARSSFQEKSNAVSGRHTAQI</sequence>
<dbReference type="PANTHER" id="PTHR37535:SF4">
    <property type="entry name" value="FLUG DOMAIN-CONTAINING PROTEIN"/>
    <property type="match status" value="1"/>
</dbReference>
<accession>A0AAN6VZI1</accession>
<proteinExistence type="predicted"/>
<dbReference type="EMBL" id="MU866407">
    <property type="protein sequence ID" value="KAK4172623.1"/>
    <property type="molecule type" value="Genomic_DNA"/>
</dbReference>
<protein>
    <submittedName>
        <fullName evidence="2">Uncharacterized protein</fullName>
    </submittedName>
</protein>
<comment type="caution">
    <text evidence="2">The sequence shown here is derived from an EMBL/GenBank/DDBJ whole genome shotgun (WGS) entry which is preliminary data.</text>
</comment>
<evidence type="ECO:0000313" key="3">
    <source>
        <dbReference type="Proteomes" id="UP001302321"/>
    </source>
</evidence>
<feature type="compositionally biased region" description="Low complexity" evidence="1">
    <location>
        <begin position="303"/>
        <end position="314"/>
    </location>
</feature>
<dbReference type="PANTHER" id="PTHR37535">
    <property type="entry name" value="FLUG DOMAIN PROTEIN"/>
    <property type="match status" value="1"/>
</dbReference>
<dbReference type="Pfam" id="PF11917">
    <property type="entry name" value="DUF3435"/>
    <property type="match status" value="1"/>
</dbReference>
<name>A0AAN6VZI1_9PEZI</name>
<evidence type="ECO:0000256" key="1">
    <source>
        <dbReference type="SAM" id="MobiDB-lite"/>
    </source>
</evidence>
<evidence type="ECO:0000313" key="2">
    <source>
        <dbReference type="EMBL" id="KAK4172623.1"/>
    </source>
</evidence>
<keyword evidence="3" id="KW-1185">Reference proteome</keyword>
<gene>
    <name evidence="2" type="ORF">QBC36DRAFT_381632</name>
</gene>
<reference evidence="2" key="2">
    <citation type="submission" date="2023-05" db="EMBL/GenBank/DDBJ databases">
        <authorList>
            <consortium name="Lawrence Berkeley National Laboratory"/>
            <person name="Steindorff A."/>
            <person name="Hensen N."/>
            <person name="Bonometti L."/>
            <person name="Westerberg I."/>
            <person name="Brannstrom I.O."/>
            <person name="Guillou S."/>
            <person name="Cros-Aarteil S."/>
            <person name="Calhoun S."/>
            <person name="Haridas S."/>
            <person name="Kuo A."/>
            <person name="Mondo S."/>
            <person name="Pangilinan J."/>
            <person name="Riley R."/>
            <person name="Labutti K."/>
            <person name="Andreopoulos B."/>
            <person name="Lipzen A."/>
            <person name="Chen C."/>
            <person name="Yanf M."/>
            <person name="Daum C."/>
            <person name="Ng V."/>
            <person name="Clum A."/>
            <person name="Ohm R."/>
            <person name="Martin F."/>
            <person name="Silar P."/>
            <person name="Natvig D."/>
            <person name="Lalanne C."/>
            <person name="Gautier V."/>
            <person name="Ament-Velasquez S.L."/>
            <person name="Kruys A."/>
            <person name="Hutchinson M.I."/>
            <person name="Powell A.J."/>
            <person name="Barry K."/>
            <person name="Miller A.N."/>
            <person name="Grigoriev I.V."/>
            <person name="Debuchy R."/>
            <person name="Gladieux P."/>
            <person name="Thoren M.H."/>
            <person name="Johannesson H."/>
        </authorList>
    </citation>
    <scope>NUCLEOTIDE SEQUENCE</scope>
    <source>
        <strain evidence="2">CBS 892.96</strain>
    </source>
</reference>
<dbReference type="InterPro" id="IPR021842">
    <property type="entry name" value="DUF3435"/>
</dbReference>
<organism evidence="2 3">
    <name type="scientific">Triangularia setosa</name>
    <dbReference type="NCBI Taxonomy" id="2587417"/>
    <lineage>
        <taxon>Eukaryota</taxon>
        <taxon>Fungi</taxon>
        <taxon>Dikarya</taxon>
        <taxon>Ascomycota</taxon>
        <taxon>Pezizomycotina</taxon>
        <taxon>Sordariomycetes</taxon>
        <taxon>Sordariomycetidae</taxon>
        <taxon>Sordariales</taxon>
        <taxon>Podosporaceae</taxon>
        <taxon>Triangularia</taxon>
    </lineage>
</organism>
<feature type="compositionally biased region" description="Polar residues" evidence="1">
    <location>
        <begin position="316"/>
        <end position="330"/>
    </location>
</feature>
<reference evidence="2" key="1">
    <citation type="journal article" date="2023" name="Mol. Phylogenet. Evol.">
        <title>Genome-scale phylogeny and comparative genomics of the fungal order Sordariales.</title>
        <authorList>
            <person name="Hensen N."/>
            <person name="Bonometti L."/>
            <person name="Westerberg I."/>
            <person name="Brannstrom I.O."/>
            <person name="Guillou S."/>
            <person name="Cros-Aarteil S."/>
            <person name="Calhoun S."/>
            <person name="Haridas S."/>
            <person name="Kuo A."/>
            <person name="Mondo S."/>
            <person name="Pangilinan J."/>
            <person name="Riley R."/>
            <person name="LaButti K."/>
            <person name="Andreopoulos B."/>
            <person name="Lipzen A."/>
            <person name="Chen C."/>
            <person name="Yan M."/>
            <person name="Daum C."/>
            <person name="Ng V."/>
            <person name="Clum A."/>
            <person name="Steindorff A."/>
            <person name="Ohm R.A."/>
            <person name="Martin F."/>
            <person name="Silar P."/>
            <person name="Natvig D.O."/>
            <person name="Lalanne C."/>
            <person name="Gautier V."/>
            <person name="Ament-Velasquez S.L."/>
            <person name="Kruys A."/>
            <person name="Hutchinson M.I."/>
            <person name="Powell A.J."/>
            <person name="Barry K."/>
            <person name="Miller A.N."/>
            <person name="Grigoriev I.V."/>
            <person name="Debuchy R."/>
            <person name="Gladieux P."/>
            <person name="Hiltunen Thoren M."/>
            <person name="Johannesson H."/>
        </authorList>
    </citation>
    <scope>NUCLEOTIDE SEQUENCE</scope>
    <source>
        <strain evidence="2">CBS 892.96</strain>
    </source>
</reference>
<feature type="region of interest" description="Disordered" evidence="1">
    <location>
        <begin position="300"/>
        <end position="330"/>
    </location>
</feature>
<dbReference type="Proteomes" id="UP001302321">
    <property type="component" value="Unassembled WGS sequence"/>
</dbReference>
<dbReference type="AlphaFoldDB" id="A0AAN6VZI1"/>